<keyword evidence="1" id="KW-0489">Methyltransferase</keyword>
<dbReference type="EMBL" id="JACSDI010000007">
    <property type="protein sequence ID" value="MCG9964579.1"/>
    <property type="molecule type" value="Genomic_DNA"/>
</dbReference>
<evidence type="ECO:0000313" key="2">
    <source>
        <dbReference type="Proteomes" id="UP000829384"/>
    </source>
</evidence>
<reference evidence="1 2" key="1">
    <citation type="submission" date="2020-08" db="EMBL/GenBank/DDBJ databases">
        <title>Whole genome sequence of Shewanella sp strain PS-2.</title>
        <authorList>
            <person name="Das S.K."/>
        </authorList>
    </citation>
    <scope>NUCLEOTIDE SEQUENCE [LARGE SCALE GENOMIC DNA]</scope>
    <source>
        <strain evidence="1 2">PS-2</strain>
    </source>
</reference>
<dbReference type="GO" id="GO:0009007">
    <property type="term" value="F:site-specific DNA-methyltransferase (adenine-specific) activity"/>
    <property type="evidence" value="ECO:0007669"/>
    <property type="project" value="UniProtKB-EC"/>
</dbReference>
<dbReference type="EC" id="2.1.1.72" evidence="1"/>
<accession>A0ABS9QW99</accession>
<protein>
    <submittedName>
        <fullName evidence="1">Phage N-6-adenine-methyltransferase</fullName>
        <ecNumber evidence="1">2.1.1.72</ecNumber>
    </submittedName>
</protein>
<keyword evidence="1" id="KW-0808">Transferase</keyword>
<dbReference type="Pfam" id="PF05869">
    <property type="entry name" value="Dam"/>
    <property type="match status" value="1"/>
</dbReference>
<organism evidence="1 2">
    <name type="scientific">Shewanella cutis</name>
    <dbReference type="NCBI Taxonomy" id="2766780"/>
    <lineage>
        <taxon>Bacteria</taxon>
        <taxon>Pseudomonadati</taxon>
        <taxon>Pseudomonadota</taxon>
        <taxon>Gammaproteobacteria</taxon>
        <taxon>Alteromonadales</taxon>
        <taxon>Shewanellaceae</taxon>
        <taxon>Shewanella</taxon>
    </lineage>
</organism>
<evidence type="ECO:0000313" key="1">
    <source>
        <dbReference type="EMBL" id="MCG9964579.1"/>
    </source>
</evidence>
<gene>
    <name evidence="1" type="ORF">H9J30_11725</name>
</gene>
<dbReference type="InterPro" id="IPR008593">
    <property type="entry name" value="Dam_MeTrfase"/>
</dbReference>
<dbReference type="GO" id="GO:0032259">
    <property type="term" value="P:methylation"/>
    <property type="evidence" value="ECO:0007669"/>
    <property type="project" value="UniProtKB-KW"/>
</dbReference>
<dbReference type="RefSeq" id="WP_275679608.1">
    <property type="nucleotide sequence ID" value="NZ_JACSDI010000007.1"/>
</dbReference>
<comment type="caution">
    <text evidence="1">The sequence shown here is derived from an EMBL/GenBank/DDBJ whole genome shotgun (WGS) entry which is preliminary data.</text>
</comment>
<sequence>MSISTYAESLRALKSKTAHRLNEVGDQWRTPDALYWGVFAKFGPFVLDLFSDGDNAKCPRYYTVEDNALTQDWTKDLAGRKAFANPPYSRASYEDKQAITGMRNIIDKSMTERDKGAKFVYLIKAATSEVWWPEEADHICFIRGRISFDLPEWFIPADKKQESSSAGFACAIAVFDKTWRGERMSYVNRDDLLRDGQVMLDMIAAAANKQEAA</sequence>
<dbReference type="Proteomes" id="UP000829384">
    <property type="component" value="Unassembled WGS sequence"/>
</dbReference>
<keyword evidence="2" id="KW-1185">Reference proteome</keyword>
<dbReference type="NCBIfam" id="TIGR01712">
    <property type="entry name" value="phage_N6A_met"/>
    <property type="match status" value="1"/>
</dbReference>
<name>A0ABS9QW99_9GAMM</name>
<proteinExistence type="predicted"/>